<dbReference type="PANTHER" id="PTHR42985:SF5">
    <property type="entry name" value="FI02094P-RELATED"/>
    <property type="match status" value="1"/>
</dbReference>
<evidence type="ECO:0000256" key="12">
    <source>
        <dbReference type="SAM" id="Phobius"/>
    </source>
</evidence>
<feature type="transmembrane region" description="Helical" evidence="12">
    <location>
        <begin position="242"/>
        <end position="268"/>
    </location>
</feature>
<keyword evidence="14" id="KW-1185">Reference proteome</keyword>
<evidence type="ECO:0000256" key="6">
    <source>
        <dbReference type="ARBA" id="ARBA00022989"/>
    </source>
</evidence>
<evidence type="ECO:0000256" key="10">
    <source>
        <dbReference type="ARBA" id="ARBA00023201"/>
    </source>
</evidence>
<dbReference type="PROSITE" id="PS50283">
    <property type="entry name" value="NA_SOLUT_SYMP_3"/>
    <property type="match status" value="1"/>
</dbReference>
<feature type="transmembrane region" description="Helical" evidence="12">
    <location>
        <begin position="26"/>
        <end position="46"/>
    </location>
</feature>
<evidence type="ECO:0000256" key="7">
    <source>
        <dbReference type="ARBA" id="ARBA00023053"/>
    </source>
</evidence>
<reference evidence="13" key="1">
    <citation type="submission" date="2022-03" db="EMBL/GenBank/DDBJ databases">
        <authorList>
            <person name="Sayadi A."/>
        </authorList>
    </citation>
    <scope>NUCLEOTIDE SEQUENCE</scope>
</reference>
<dbReference type="CDD" id="cd11492">
    <property type="entry name" value="SLC5sbd_NIS-SMVT"/>
    <property type="match status" value="1"/>
</dbReference>
<evidence type="ECO:0000256" key="5">
    <source>
        <dbReference type="ARBA" id="ARBA00022692"/>
    </source>
</evidence>
<evidence type="ECO:0000313" key="13">
    <source>
        <dbReference type="EMBL" id="CAH1989460.1"/>
    </source>
</evidence>
<keyword evidence="8" id="KW-0406">Ion transport</keyword>
<keyword evidence="4" id="KW-1003">Cell membrane</keyword>
<comment type="similarity">
    <text evidence="2 11">Belongs to the sodium:solute symporter (SSF) (TC 2.A.21) family.</text>
</comment>
<feature type="transmembrane region" description="Helical" evidence="12">
    <location>
        <begin position="95"/>
        <end position="116"/>
    </location>
</feature>
<organism evidence="13 14">
    <name type="scientific">Acanthoscelides obtectus</name>
    <name type="common">Bean weevil</name>
    <name type="synonym">Bruchus obtectus</name>
    <dbReference type="NCBI Taxonomy" id="200917"/>
    <lineage>
        <taxon>Eukaryota</taxon>
        <taxon>Metazoa</taxon>
        <taxon>Ecdysozoa</taxon>
        <taxon>Arthropoda</taxon>
        <taxon>Hexapoda</taxon>
        <taxon>Insecta</taxon>
        <taxon>Pterygota</taxon>
        <taxon>Neoptera</taxon>
        <taxon>Endopterygota</taxon>
        <taxon>Coleoptera</taxon>
        <taxon>Polyphaga</taxon>
        <taxon>Cucujiformia</taxon>
        <taxon>Chrysomeloidea</taxon>
        <taxon>Chrysomelidae</taxon>
        <taxon>Bruchinae</taxon>
        <taxon>Bruchini</taxon>
        <taxon>Acanthoscelides</taxon>
    </lineage>
</organism>
<dbReference type="InterPro" id="IPR051163">
    <property type="entry name" value="Sodium:Solute_Symporter_SSF"/>
</dbReference>
<keyword evidence="9 12" id="KW-0472">Membrane</keyword>
<dbReference type="EMBL" id="CAKOFQ010007064">
    <property type="protein sequence ID" value="CAH1989460.1"/>
    <property type="molecule type" value="Genomic_DNA"/>
</dbReference>
<evidence type="ECO:0000313" key="14">
    <source>
        <dbReference type="Proteomes" id="UP001152888"/>
    </source>
</evidence>
<keyword evidence="10" id="KW-0739">Sodium transport</keyword>
<keyword evidence="3" id="KW-0813">Transport</keyword>
<accession>A0A9P0LE47</accession>
<comment type="caution">
    <text evidence="13">The sequence shown here is derived from an EMBL/GenBank/DDBJ whole genome shotgun (WGS) entry which is preliminary data.</text>
</comment>
<evidence type="ECO:0000256" key="3">
    <source>
        <dbReference type="ARBA" id="ARBA00022448"/>
    </source>
</evidence>
<feature type="transmembrane region" description="Helical" evidence="12">
    <location>
        <begin position="481"/>
        <end position="502"/>
    </location>
</feature>
<evidence type="ECO:0000256" key="9">
    <source>
        <dbReference type="ARBA" id="ARBA00023136"/>
    </source>
</evidence>
<feature type="transmembrane region" description="Helical" evidence="12">
    <location>
        <begin position="200"/>
        <end position="222"/>
    </location>
</feature>
<evidence type="ECO:0000256" key="4">
    <source>
        <dbReference type="ARBA" id="ARBA00022475"/>
    </source>
</evidence>
<feature type="transmembrane region" description="Helical" evidence="12">
    <location>
        <begin position="379"/>
        <end position="400"/>
    </location>
</feature>
<evidence type="ECO:0008006" key="15">
    <source>
        <dbReference type="Google" id="ProtNLM"/>
    </source>
</evidence>
<dbReference type="PANTHER" id="PTHR42985">
    <property type="entry name" value="SODIUM-COUPLED MONOCARBOXYLATE TRANSPORTER"/>
    <property type="match status" value="1"/>
</dbReference>
<dbReference type="Proteomes" id="UP001152888">
    <property type="component" value="Unassembled WGS sequence"/>
</dbReference>
<feature type="transmembrane region" description="Helical" evidence="12">
    <location>
        <begin position="406"/>
        <end position="422"/>
    </location>
</feature>
<evidence type="ECO:0000256" key="1">
    <source>
        <dbReference type="ARBA" id="ARBA00004651"/>
    </source>
</evidence>
<feature type="transmembrane region" description="Helical" evidence="12">
    <location>
        <begin position="137"/>
        <end position="158"/>
    </location>
</feature>
<keyword evidence="6 12" id="KW-1133">Transmembrane helix</keyword>
<dbReference type="AlphaFoldDB" id="A0A9P0LE47"/>
<dbReference type="GO" id="GO:0005886">
    <property type="term" value="C:plasma membrane"/>
    <property type="evidence" value="ECO:0007669"/>
    <property type="project" value="UniProtKB-SubCell"/>
</dbReference>
<comment type="subcellular location">
    <subcellularLocation>
        <location evidence="1">Cell membrane</location>
        <topology evidence="1">Multi-pass membrane protein</topology>
    </subcellularLocation>
</comment>
<feature type="transmembrane region" description="Helical" evidence="12">
    <location>
        <begin position="170"/>
        <end position="188"/>
    </location>
</feature>
<keyword evidence="7" id="KW-0915">Sodium</keyword>
<feature type="transmembrane region" description="Helical" evidence="12">
    <location>
        <begin position="289"/>
        <end position="313"/>
    </location>
</feature>
<evidence type="ECO:0000256" key="2">
    <source>
        <dbReference type="ARBA" id="ARBA00006434"/>
    </source>
</evidence>
<evidence type="ECO:0000256" key="11">
    <source>
        <dbReference type="RuleBase" id="RU362091"/>
    </source>
</evidence>
<name>A0A9P0LE47_ACAOB</name>
<dbReference type="InterPro" id="IPR038377">
    <property type="entry name" value="Na/Glc_symporter_sf"/>
</dbReference>
<feature type="transmembrane region" description="Helical" evidence="12">
    <location>
        <begin position="346"/>
        <end position="367"/>
    </location>
</feature>
<proteinExistence type="inferred from homology"/>
<keyword evidence="5 12" id="KW-0812">Transmembrane</keyword>
<dbReference type="OrthoDB" id="6132759at2759"/>
<evidence type="ECO:0000256" key="8">
    <source>
        <dbReference type="ARBA" id="ARBA00023065"/>
    </source>
</evidence>
<dbReference type="Gene3D" id="1.20.1730.10">
    <property type="entry name" value="Sodium/glucose cotransporter"/>
    <property type="match status" value="2"/>
</dbReference>
<protein>
    <recommendedName>
        <fullName evidence="15">Sodium-coupled monocarboxylate transporter 1</fullName>
    </recommendedName>
</protein>
<dbReference type="GO" id="GO:0006814">
    <property type="term" value="P:sodium ion transport"/>
    <property type="evidence" value="ECO:0007669"/>
    <property type="project" value="UniProtKB-KW"/>
</dbReference>
<dbReference type="GO" id="GO:0015293">
    <property type="term" value="F:symporter activity"/>
    <property type="evidence" value="ECO:0007669"/>
    <property type="project" value="TreeGrafter"/>
</dbReference>
<sequence length="572" mass="62819">MEEKAIPSLGVHDVGAAMQRFGWADYVMFIFSLGICLLVGMYFGIFRKSQDAQEYLVGGRSMSVMPIALSLVASWVSGISLLGIPTEIYVYGGQYIYVLGGFLLTTIIMSRVYLPVFQGLTLTSTYEYHERRFDKKVRLFGSLLFTIGMIGWLPLVIYVPALAFNQVTGVNVHLITPIVCAICIIYTSMGGIKGVVWTDVIQIIVMFGSMLLVVIKGTIDIGGFGVVFERNWQSGRIEGPKALWSFFIGIGAVVIICSYCGLLIYATFHECDPLTTTLAREKDQLLPLLVMDILGDIPGLPGIFVAGIFSAALSSLSTGLNAMAAVVLEDFYKPFFSKELSEKQTYFFMKATVIITGAACLGMVYVVEKLGAVLQLAMSIGAIANGPSLGLSTMGILLPWVNAKGALAGGFTSLIFMAWLCIKAQSMISSGDLAFPEKPVSTEGCHYHFTPKNYKGFVESPINLTDIMHTDEEYMFYRLSYLWYCLVGTFVALFVGMLVSFVTKPNDPRDVDPKLLAPFIRKYIKSREYPNQPEDSIIYAYGSPKQSHNATRAANDKISELPMTNLNGAPNV</sequence>
<feature type="transmembrane region" description="Helical" evidence="12">
    <location>
        <begin position="67"/>
        <end position="89"/>
    </location>
</feature>
<dbReference type="InterPro" id="IPR001734">
    <property type="entry name" value="Na/solute_symporter"/>
</dbReference>
<gene>
    <name evidence="13" type="ORF">ACAOBT_LOCUS19043</name>
</gene>
<dbReference type="Pfam" id="PF00474">
    <property type="entry name" value="SSF"/>
    <property type="match status" value="2"/>
</dbReference>